<accession>A0AAW2ZDT5</accession>
<keyword evidence="3" id="KW-1185">Reference proteome</keyword>
<gene>
    <name evidence="2" type="ORF">AKO1_015175</name>
</gene>
<comment type="caution">
    <text evidence="2">The sequence shown here is derived from an EMBL/GenBank/DDBJ whole genome shotgun (WGS) entry which is preliminary data.</text>
</comment>
<dbReference type="Proteomes" id="UP001431209">
    <property type="component" value="Unassembled WGS sequence"/>
</dbReference>
<feature type="transmembrane region" description="Helical" evidence="1">
    <location>
        <begin position="99"/>
        <end position="117"/>
    </location>
</feature>
<organism evidence="2 3">
    <name type="scientific">Acrasis kona</name>
    <dbReference type="NCBI Taxonomy" id="1008807"/>
    <lineage>
        <taxon>Eukaryota</taxon>
        <taxon>Discoba</taxon>
        <taxon>Heterolobosea</taxon>
        <taxon>Tetramitia</taxon>
        <taxon>Eutetramitia</taxon>
        <taxon>Acrasidae</taxon>
        <taxon>Acrasis</taxon>
    </lineage>
</organism>
<proteinExistence type="predicted"/>
<evidence type="ECO:0000256" key="1">
    <source>
        <dbReference type="SAM" id="Phobius"/>
    </source>
</evidence>
<evidence type="ECO:0000313" key="3">
    <source>
        <dbReference type="Proteomes" id="UP001431209"/>
    </source>
</evidence>
<evidence type="ECO:0000313" key="2">
    <source>
        <dbReference type="EMBL" id="KAL0487916.1"/>
    </source>
</evidence>
<name>A0AAW2ZDT5_9EUKA</name>
<reference evidence="2 3" key="1">
    <citation type="submission" date="2024-03" db="EMBL/GenBank/DDBJ databases">
        <title>The Acrasis kona genome and developmental transcriptomes reveal deep origins of eukaryotic multicellular pathways.</title>
        <authorList>
            <person name="Sheikh S."/>
            <person name="Fu C.-J."/>
            <person name="Brown M.W."/>
            <person name="Baldauf S.L."/>
        </authorList>
    </citation>
    <scope>NUCLEOTIDE SEQUENCE [LARGE SCALE GENOMIC DNA]</scope>
    <source>
        <strain evidence="2 3">ATCC MYA-3509</strain>
    </source>
</reference>
<keyword evidence="1" id="KW-0472">Membrane</keyword>
<sequence length="132" mass="14856">MHMINNQGNVIHDTYLEKLAISLVKSSIDTTYAFITGAIGTTLIYKGISPLLNQQDGPTANQQIKRTGIKRYFYILFNFLKNFFASPSSTNQASTTKCLWYGGVLGVGLWIMMQPCLSQLLKMNQTIIYHVK</sequence>
<dbReference type="AlphaFoldDB" id="A0AAW2ZDT5"/>
<keyword evidence="1" id="KW-0812">Transmembrane</keyword>
<keyword evidence="1" id="KW-1133">Transmembrane helix</keyword>
<dbReference type="EMBL" id="JAOPGA020001385">
    <property type="protein sequence ID" value="KAL0487916.1"/>
    <property type="molecule type" value="Genomic_DNA"/>
</dbReference>
<protein>
    <submittedName>
        <fullName evidence="2">Uncharacterized protein</fullName>
    </submittedName>
</protein>